<protein>
    <submittedName>
        <fullName evidence="9">Salivary lipocalin-like</fullName>
    </submittedName>
</protein>
<dbReference type="InterPro" id="IPR002971">
    <property type="entry name" value="Maj_urinary"/>
</dbReference>
<evidence type="ECO:0000256" key="3">
    <source>
        <dbReference type="ARBA" id="ARBA00022525"/>
    </source>
</evidence>
<reference evidence="9" key="1">
    <citation type="submission" date="2025-08" db="UniProtKB">
        <authorList>
            <consortium name="RefSeq"/>
        </authorList>
    </citation>
    <scope>IDENTIFICATION</scope>
</reference>
<keyword evidence="8" id="KW-1185">Reference proteome</keyword>
<gene>
    <name evidence="9" type="primary">LOC110290543</name>
</gene>
<organism evidence="8 9">
    <name type="scientific">Mus caroli</name>
    <name type="common">Ryukyu mouse</name>
    <name type="synonym">Ricefield mouse</name>
    <dbReference type="NCBI Taxonomy" id="10089"/>
    <lineage>
        <taxon>Eukaryota</taxon>
        <taxon>Metazoa</taxon>
        <taxon>Chordata</taxon>
        <taxon>Craniata</taxon>
        <taxon>Vertebrata</taxon>
        <taxon>Euteleostomi</taxon>
        <taxon>Mammalia</taxon>
        <taxon>Eutheria</taxon>
        <taxon>Euarchontoglires</taxon>
        <taxon>Glires</taxon>
        <taxon>Rodentia</taxon>
        <taxon>Myomorpha</taxon>
        <taxon>Muroidea</taxon>
        <taxon>Muridae</taxon>
        <taxon>Murinae</taxon>
        <taxon>Mus</taxon>
        <taxon>Mus</taxon>
    </lineage>
</organism>
<dbReference type="GO" id="GO:0005615">
    <property type="term" value="C:extracellular space"/>
    <property type="evidence" value="ECO:0007669"/>
    <property type="project" value="TreeGrafter"/>
</dbReference>
<feature type="domain" description="Lipocalin/cytosolic fatty-acid binding" evidence="7">
    <location>
        <begin position="34"/>
        <end position="170"/>
    </location>
</feature>
<keyword evidence="5" id="KW-1015">Disulfide bond</keyword>
<dbReference type="InterPro" id="IPR000566">
    <property type="entry name" value="Lipocln_cytosolic_FA-bd_dom"/>
</dbReference>
<feature type="signal peptide" evidence="6">
    <location>
        <begin position="1"/>
        <end position="24"/>
    </location>
</feature>
<dbReference type="AlphaFoldDB" id="A0A6P5PEJ6"/>
<dbReference type="InterPro" id="IPR012674">
    <property type="entry name" value="Calycin"/>
</dbReference>
<dbReference type="SUPFAM" id="SSF50814">
    <property type="entry name" value="Lipocalins"/>
    <property type="match status" value="1"/>
</dbReference>
<dbReference type="PRINTS" id="PR01221">
    <property type="entry name" value="MAJORURINARY"/>
</dbReference>
<dbReference type="PANTHER" id="PTHR11430">
    <property type="entry name" value="LIPOCALIN"/>
    <property type="match status" value="1"/>
</dbReference>
<comment type="subcellular location">
    <subcellularLocation>
        <location evidence="1">Secreted</location>
    </subcellularLocation>
</comment>
<dbReference type="RefSeq" id="XP_021012759.1">
    <property type="nucleotide sequence ID" value="XM_021157100.1"/>
</dbReference>
<dbReference type="GO" id="GO:0005549">
    <property type="term" value="F:odorant binding"/>
    <property type="evidence" value="ECO:0007669"/>
    <property type="project" value="TreeGrafter"/>
</dbReference>
<evidence type="ECO:0000256" key="6">
    <source>
        <dbReference type="SAM" id="SignalP"/>
    </source>
</evidence>
<keyword evidence="4 6" id="KW-0732">Signal</keyword>
<evidence type="ECO:0000259" key="7">
    <source>
        <dbReference type="Pfam" id="PF00061"/>
    </source>
</evidence>
<dbReference type="Gene3D" id="2.40.128.20">
    <property type="match status" value="1"/>
</dbReference>
<dbReference type="PANTHER" id="PTHR11430:SF141">
    <property type="entry name" value="LIPOCALIN 11"/>
    <property type="match status" value="1"/>
</dbReference>
<evidence type="ECO:0000256" key="5">
    <source>
        <dbReference type="ARBA" id="ARBA00023157"/>
    </source>
</evidence>
<dbReference type="KEGG" id="mcal:110290543"/>
<dbReference type="GeneID" id="110290543"/>
<evidence type="ECO:0000256" key="4">
    <source>
        <dbReference type="ARBA" id="ARBA00022729"/>
    </source>
</evidence>
<evidence type="ECO:0000313" key="8">
    <source>
        <dbReference type="Proteomes" id="UP000515126"/>
    </source>
</evidence>
<accession>A0A6P5PEJ6</accession>
<evidence type="ECO:0000313" key="9">
    <source>
        <dbReference type="RefSeq" id="XP_021012759.1"/>
    </source>
</evidence>
<feature type="chain" id="PRO_5028281318" evidence="6">
    <location>
        <begin position="25"/>
        <end position="178"/>
    </location>
</feature>
<dbReference type="InterPro" id="IPR002345">
    <property type="entry name" value="Lipocalin"/>
</dbReference>
<evidence type="ECO:0000256" key="2">
    <source>
        <dbReference type="ARBA" id="ARBA00006889"/>
    </source>
</evidence>
<name>A0A6P5PEJ6_MUSCR</name>
<keyword evidence="3" id="KW-0964">Secreted</keyword>
<proteinExistence type="inferred from homology"/>
<dbReference type="GO" id="GO:0036094">
    <property type="term" value="F:small molecule binding"/>
    <property type="evidence" value="ECO:0007669"/>
    <property type="project" value="InterPro"/>
</dbReference>
<comment type="similarity">
    <text evidence="2">Belongs to the calycin superfamily. Lipocalin family.</text>
</comment>
<sequence>MPRRHSRGMKLLLLLSVGLGLTWALQDFHPEQVTGPWHTLKLASTDRSLIEEGGAYRCFMTDIVLLDNGNLNVTYFHRKDGKCVKEFYIAEETDTPGHYTFEYQGRNSLTFVDVTENFAIMDLENQSEGGTTIVIEFHGRSLSTDELGWERYLVHTRRRGIAPENIVDLSLSRRCDTH</sequence>
<dbReference type="Pfam" id="PF00061">
    <property type="entry name" value="Lipocalin"/>
    <property type="match status" value="1"/>
</dbReference>
<evidence type="ECO:0000256" key="1">
    <source>
        <dbReference type="ARBA" id="ARBA00004613"/>
    </source>
</evidence>
<dbReference type="Proteomes" id="UP000515126">
    <property type="component" value="Chromosome 2"/>
</dbReference>